<dbReference type="SUPFAM" id="SSF53474">
    <property type="entry name" value="alpha/beta-Hydrolases"/>
    <property type="match status" value="1"/>
</dbReference>
<dbReference type="Proteomes" id="UP000006443">
    <property type="component" value="Unassembled WGS sequence"/>
</dbReference>
<accession>C0GFH1</accession>
<gene>
    <name evidence="2" type="ORF">DealDRAFT_1230</name>
</gene>
<dbReference type="Gene3D" id="3.40.50.1820">
    <property type="entry name" value="alpha/beta hydrolase"/>
    <property type="match status" value="1"/>
</dbReference>
<proteinExistence type="predicted"/>
<dbReference type="STRING" id="555088.DealDRAFT_1230"/>
<name>C0GFH1_DETAL</name>
<dbReference type="EMBL" id="ACJM01000005">
    <property type="protein sequence ID" value="EEG77931.1"/>
    <property type="molecule type" value="Genomic_DNA"/>
</dbReference>
<dbReference type="InterPro" id="IPR053145">
    <property type="entry name" value="AB_hydrolase_Est10"/>
</dbReference>
<evidence type="ECO:0000259" key="1">
    <source>
        <dbReference type="Pfam" id="PF12146"/>
    </source>
</evidence>
<dbReference type="eggNOG" id="COG1073">
    <property type="taxonomic scope" value="Bacteria"/>
</dbReference>
<organism evidence="2 3">
    <name type="scientific">Dethiobacter alkaliphilus AHT 1</name>
    <dbReference type="NCBI Taxonomy" id="555088"/>
    <lineage>
        <taxon>Bacteria</taxon>
        <taxon>Bacillati</taxon>
        <taxon>Bacillota</taxon>
        <taxon>Dethiobacteria</taxon>
        <taxon>Dethiobacterales</taxon>
        <taxon>Dethiobacteraceae</taxon>
        <taxon>Dethiobacter</taxon>
    </lineage>
</organism>
<sequence length="313" mass="34883">MKKFQEEKVTVEGKYPLAGTLAIPEGPGPFPAVLLVAGSGTGDRDGNVKAGKFFPNMYKDLAELISGLGFITLRVDKRGAGESGGNFLETGMMDLVDDIESNIAFLEKHPQVSKIVLLGHSEGCTLITAANARRPVDGLIFLSGAAEPTNDALKRQRKLAAEELLNMKGFKGKLVRLLKAEQKIEKQAQKFNDKIMNSSETVVRFQLQKMNAKWFREHFTYNVFEDLKKVTCPSLAITGSKDIQVTPEKVYDLPNYVQGPTESYVIENMDHILKEVSVAASVLNVIKDYKKNENKPLHPELQRIISQWLQQYI</sequence>
<dbReference type="RefSeq" id="WP_008515841.1">
    <property type="nucleotide sequence ID" value="NZ_ACJM01000005.1"/>
</dbReference>
<reference evidence="2 3" key="1">
    <citation type="submission" date="2009-02" db="EMBL/GenBank/DDBJ databases">
        <title>Sequencing of the draft genome and assembly of Dethiobacter alkaliphilus AHT 1.</title>
        <authorList>
            <consortium name="US DOE Joint Genome Institute (JGI-PGF)"/>
            <person name="Lucas S."/>
            <person name="Copeland A."/>
            <person name="Lapidus A."/>
            <person name="Glavina del Rio T."/>
            <person name="Dalin E."/>
            <person name="Tice H."/>
            <person name="Bruce D."/>
            <person name="Goodwin L."/>
            <person name="Pitluck S."/>
            <person name="Larimer F."/>
            <person name="Land M.L."/>
            <person name="Hauser L."/>
            <person name="Muyzer G."/>
        </authorList>
    </citation>
    <scope>NUCLEOTIDE SEQUENCE [LARGE SCALE GENOMIC DNA]</scope>
    <source>
        <strain evidence="2 3">AHT 1</strain>
    </source>
</reference>
<dbReference type="PANTHER" id="PTHR43265:SF1">
    <property type="entry name" value="ESTERASE ESTD"/>
    <property type="match status" value="1"/>
</dbReference>
<dbReference type="Pfam" id="PF12146">
    <property type="entry name" value="Hydrolase_4"/>
    <property type="match status" value="1"/>
</dbReference>
<dbReference type="InterPro" id="IPR022742">
    <property type="entry name" value="Hydrolase_4"/>
</dbReference>
<dbReference type="PANTHER" id="PTHR43265">
    <property type="entry name" value="ESTERASE ESTD"/>
    <property type="match status" value="1"/>
</dbReference>
<keyword evidence="3" id="KW-1185">Reference proteome</keyword>
<protein>
    <recommendedName>
        <fullName evidence="1">Serine aminopeptidase S33 domain-containing protein</fullName>
    </recommendedName>
</protein>
<comment type="caution">
    <text evidence="2">The sequence shown here is derived from an EMBL/GenBank/DDBJ whole genome shotgun (WGS) entry which is preliminary data.</text>
</comment>
<dbReference type="InterPro" id="IPR029058">
    <property type="entry name" value="AB_hydrolase_fold"/>
</dbReference>
<feature type="domain" description="Serine aminopeptidase S33" evidence="1">
    <location>
        <begin position="57"/>
        <end position="258"/>
    </location>
</feature>
<evidence type="ECO:0000313" key="3">
    <source>
        <dbReference type="Proteomes" id="UP000006443"/>
    </source>
</evidence>
<dbReference type="GO" id="GO:0052689">
    <property type="term" value="F:carboxylic ester hydrolase activity"/>
    <property type="evidence" value="ECO:0007669"/>
    <property type="project" value="TreeGrafter"/>
</dbReference>
<evidence type="ECO:0000313" key="2">
    <source>
        <dbReference type="EMBL" id="EEG77931.1"/>
    </source>
</evidence>
<dbReference type="OrthoDB" id="9776685at2"/>
<dbReference type="AlphaFoldDB" id="C0GFH1"/>